<comment type="caution">
    <text evidence="1">The sequence shown here is derived from an EMBL/GenBank/DDBJ whole genome shotgun (WGS) entry which is preliminary data.</text>
</comment>
<gene>
    <name evidence="1" type="ORF">FBU59_003218</name>
</gene>
<evidence type="ECO:0000313" key="1">
    <source>
        <dbReference type="EMBL" id="KAJ1942371.1"/>
    </source>
</evidence>
<protein>
    <submittedName>
        <fullName evidence="1">Uncharacterized protein</fullName>
    </submittedName>
</protein>
<sequence length="179" mass="17215">MKFTATAVLAFVAAANAADSSAADLNAIAAMIPSNLLAIMTYLPSDIIQDAMANGKLPTDIASVLSRATGIPTEMVPSLSSEYAQLLAQMGGGEALATPTASATTSGATSAAATSGTNAASHKSSDLGSLDQEESASGSAAHSGSSGAAKSSAKESSSNGAAKVAGSLAAAALAAVAFF</sequence>
<keyword evidence="2" id="KW-1185">Reference proteome</keyword>
<organism evidence="1 2">
    <name type="scientific">Linderina macrospora</name>
    <dbReference type="NCBI Taxonomy" id="4868"/>
    <lineage>
        <taxon>Eukaryota</taxon>
        <taxon>Fungi</taxon>
        <taxon>Fungi incertae sedis</taxon>
        <taxon>Zoopagomycota</taxon>
        <taxon>Kickxellomycotina</taxon>
        <taxon>Kickxellomycetes</taxon>
        <taxon>Kickxellales</taxon>
        <taxon>Kickxellaceae</taxon>
        <taxon>Linderina</taxon>
    </lineage>
</organism>
<proteinExistence type="predicted"/>
<dbReference type="EMBL" id="JANBPW010001983">
    <property type="protein sequence ID" value="KAJ1942371.1"/>
    <property type="molecule type" value="Genomic_DNA"/>
</dbReference>
<name>A0ACC1J8X3_9FUNG</name>
<reference evidence="1" key="1">
    <citation type="submission" date="2022-07" db="EMBL/GenBank/DDBJ databases">
        <title>Phylogenomic reconstructions and comparative analyses of Kickxellomycotina fungi.</title>
        <authorList>
            <person name="Reynolds N.K."/>
            <person name="Stajich J.E."/>
            <person name="Barry K."/>
            <person name="Grigoriev I.V."/>
            <person name="Crous P."/>
            <person name="Smith M.E."/>
        </authorList>
    </citation>
    <scope>NUCLEOTIDE SEQUENCE</scope>
    <source>
        <strain evidence="1">NRRL 5244</strain>
    </source>
</reference>
<accession>A0ACC1J8X3</accession>
<evidence type="ECO:0000313" key="2">
    <source>
        <dbReference type="Proteomes" id="UP001150603"/>
    </source>
</evidence>
<dbReference type="Proteomes" id="UP001150603">
    <property type="component" value="Unassembled WGS sequence"/>
</dbReference>